<gene>
    <name evidence="1" type="ORF">S01H1_06216</name>
</gene>
<feature type="non-terminal residue" evidence="1">
    <location>
        <position position="208"/>
    </location>
</feature>
<protein>
    <submittedName>
        <fullName evidence="1">Uncharacterized protein</fullName>
    </submittedName>
</protein>
<reference evidence="1" key="1">
    <citation type="journal article" date="2014" name="Front. Microbiol.">
        <title>High frequency of phylogenetically diverse reductive dehalogenase-homologous genes in deep subseafloor sedimentary metagenomes.</title>
        <authorList>
            <person name="Kawai M."/>
            <person name="Futagami T."/>
            <person name="Toyoda A."/>
            <person name="Takaki Y."/>
            <person name="Nishi S."/>
            <person name="Hori S."/>
            <person name="Arai W."/>
            <person name="Tsubouchi T."/>
            <person name="Morono Y."/>
            <person name="Uchiyama I."/>
            <person name="Ito T."/>
            <person name="Fujiyama A."/>
            <person name="Inagaki F."/>
            <person name="Takami H."/>
        </authorList>
    </citation>
    <scope>NUCLEOTIDE SEQUENCE</scope>
    <source>
        <strain evidence="1">Expedition CK06-06</strain>
    </source>
</reference>
<proteinExistence type="predicted"/>
<sequence>MAQTDIFVDVETGVILDGFDSTLRAPAQSFTYGDTLDLNVTGVRRNQGVDSADTPWSVIDMTAKDFRVAIGTTDRLPFDGAFTVNASDSIDHDALAPAVETALNADATITAEGGVTVTGLAAGGWRVTFVTDGAKTALAGNENTLLPSSSIYLDLQRAGDTNVQEVWMLRIETSPSAYAQLVTDIPAPTVAISQVRNGSIASSISEVQ</sequence>
<dbReference type="AlphaFoldDB" id="X0SEM4"/>
<evidence type="ECO:0000313" key="1">
    <source>
        <dbReference type="EMBL" id="GAF79478.1"/>
    </source>
</evidence>
<comment type="caution">
    <text evidence="1">The sequence shown here is derived from an EMBL/GenBank/DDBJ whole genome shotgun (WGS) entry which is preliminary data.</text>
</comment>
<dbReference type="EMBL" id="BARS01003222">
    <property type="protein sequence ID" value="GAF79478.1"/>
    <property type="molecule type" value="Genomic_DNA"/>
</dbReference>
<accession>X0SEM4</accession>
<organism evidence="1">
    <name type="scientific">marine sediment metagenome</name>
    <dbReference type="NCBI Taxonomy" id="412755"/>
    <lineage>
        <taxon>unclassified sequences</taxon>
        <taxon>metagenomes</taxon>
        <taxon>ecological metagenomes</taxon>
    </lineage>
</organism>
<name>X0SEM4_9ZZZZ</name>